<protein>
    <submittedName>
        <fullName evidence="3">Uncharacterized protein</fullName>
    </submittedName>
</protein>
<evidence type="ECO:0000313" key="3">
    <source>
        <dbReference type="EMBL" id="KMT14234.1"/>
    </source>
</evidence>
<feature type="compositionally biased region" description="Gly residues" evidence="2">
    <location>
        <begin position="43"/>
        <end position="54"/>
    </location>
</feature>
<organism evidence="3 4">
    <name type="scientific">Beta vulgaris subsp. vulgaris</name>
    <name type="common">Beet</name>
    <dbReference type="NCBI Taxonomy" id="3555"/>
    <lineage>
        <taxon>Eukaryota</taxon>
        <taxon>Viridiplantae</taxon>
        <taxon>Streptophyta</taxon>
        <taxon>Embryophyta</taxon>
        <taxon>Tracheophyta</taxon>
        <taxon>Spermatophyta</taxon>
        <taxon>Magnoliopsida</taxon>
        <taxon>eudicotyledons</taxon>
        <taxon>Gunneridae</taxon>
        <taxon>Pentapetalae</taxon>
        <taxon>Caryophyllales</taxon>
        <taxon>Chenopodiaceae</taxon>
        <taxon>Betoideae</taxon>
        <taxon>Beta</taxon>
    </lineage>
</organism>
<dbReference type="Proteomes" id="UP000035740">
    <property type="component" value="Chromosome 4"/>
</dbReference>
<name>A0A0J8CQF6_BETVV</name>
<dbReference type="OrthoDB" id="1912652at2759"/>
<feature type="region of interest" description="Disordered" evidence="2">
    <location>
        <begin position="1"/>
        <end position="132"/>
    </location>
</feature>
<feature type="compositionally biased region" description="Low complexity" evidence="2">
    <location>
        <begin position="80"/>
        <end position="107"/>
    </location>
</feature>
<dbReference type="AlphaFoldDB" id="A0A0J8CQF6"/>
<evidence type="ECO:0000313" key="4">
    <source>
        <dbReference type="Proteomes" id="UP000035740"/>
    </source>
</evidence>
<dbReference type="EMBL" id="KQ090068">
    <property type="protein sequence ID" value="KMT14234.1"/>
    <property type="molecule type" value="Genomic_DNA"/>
</dbReference>
<accession>A0A0J8CQF6</accession>
<feature type="compositionally biased region" description="Basic and acidic residues" evidence="2">
    <location>
        <begin position="112"/>
        <end position="122"/>
    </location>
</feature>
<gene>
    <name evidence="3" type="ORF">BVRB_4g075930</name>
</gene>
<dbReference type="InterPro" id="IPR008406">
    <property type="entry name" value="DRM/ARP"/>
</dbReference>
<dbReference type="PANTHER" id="PTHR33565:SF1">
    <property type="entry name" value="DORMANCY-ASSOCIATED PROTEIN HOMOLOG 3"/>
    <property type="match status" value="1"/>
</dbReference>
<dbReference type="OMA" id="RCELRYF"/>
<dbReference type="eggNOG" id="ENOG502S6R7">
    <property type="taxonomic scope" value="Eukaryota"/>
</dbReference>
<sequence length="132" mass="13864">MGLLEKLWDDTVAGPQPDYGLGRLRKFNTFNVRPSPSKEMEGGNNGRSYGGDGISGADNQEEMRVTRKIMIVKPPGYNQGAGSAPASPAGTTPPASPFSGSRSGAFSFRRRSMSDANEKAANEGRAGSSSPP</sequence>
<proteinExistence type="inferred from homology"/>
<reference evidence="3 4" key="1">
    <citation type="journal article" date="2014" name="Nature">
        <title>The genome of the recently domesticated crop plant sugar beet (Beta vulgaris).</title>
        <authorList>
            <person name="Dohm J.C."/>
            <person name="Minoche A.E."/>
            <person name="Holtgrawe D."/>
            <person name="Capella-Gutierrez S."/>
            <person name="Zakrzewski F."/>
            <person name="Tafer H."/>
            <person name="Rupp O."/>
            <person name="Sorensen T.R."/>
            <person name="Stracke R."/>
            <person name="Reinhardt R."/>
            <person name="Goesmann A."/>
            <person name="Kraft T."/>
            <person name="Schulz B."/>
            <person name="Stadler P.F."/>
            <person name="Schmidt T."/>
            <person name="Gabaldon T."/>
            <person name="Lehrach H."/>
            <person name="Weisshaar B."/>
            <person name="Himmelbauer H."/>
        </authorList>
    </citation>
    <scope>NUCLEOTIDE SEQUENCE [LARGE SCALE GENOMIC DNA]</scope>
    <source>
        <tissue evidence="3">Taproot</tissue>
    </source>
</reference>
<comment type="similarity">
    <text evidence="1">Belongs to the DRM1/ARP family.</text>
</comment>
<evidence type="ECO:0000256" key="1">
    <source>
        <dbReference type="ARBA" id="ARBA00010502"/>
    </source>
</evidence>
<dbReference type="Pfam" id="PF05564">
    <property type="entry name" value="Auxin_repressed"/>
    <property type="match status" value="1"/>
</dbReference>
<keyword evidence="4" id="KW-1185">Reference proteome</keyword>
<dbReference type="Gramene" id="KMT14234">
    <property type="protein sequence ID" value="KMT14234"/>
    <property type="gene ID" value="BVRB_4g075930"/>
</dbReference>
<evidence type="ECO:0000256" key="2">
    <source>
        <dbReference type="SAM" id="MobiDB-lite"/>
    </source>
</evidence>
<dbReference type="PANTHER" id="PTHR33565">
    <property type="entry name" value="DORMANCY-ASSOCIATED PROTEIN 1"/>
    <property type="match status" value="1"/>
</dbReference>